<gene>
    <name evidence="1" type="ORF">BU14_0280s0002</name>
</gene>
<evidence type="ECO:0000313" key="1">
    <source>
        <dbReference type="EMBL" id="OSX74585.1"/>
    </source>
</evidence>
<evidence type="ECO:0000313" key="2">
    <source>
        <dbReference type="Proteomes" id="UP000218209"/>
    </source>
</evidence>
<accession>A0A1X6P1E4</accession>
<sequence length="117" mass="12073">MAFVSAVSVAPRSATRSAALSTSFTGARVAAAPVAAAATLTMKKDLPPVKENNFGEKGLAAQGWTRWSETLNGRGAMLGLLIGFATEQLSPQHLSIFEQVQTVVSGPAGLLAKFLTG</sequence>
<protein>
    <submittedName>
        <fullName evidence="1">Uncharacterized protein</fullName>
    </submittedName>
</protein>
<name>A0A1X6P1E4_PORUM</name>
<keyword evidence="2" id="KW-1185">Reference proteome</keyword>
<dbReference type="AlphaFoldDB" id="A0A1X6P1E4"/>
<dbReference type="SUPFAM" id="SSF103511">
    <property type="entry name" value="Chlorophyll a-b binding protein"/>
    <property type="match status" value="1"/>
</dbReference>
<dbReference type="Proteomes" id="UP000218209">
    <property type="component" value="Unassembled WGS sequence"/>
</dbReference>
<dbReference type="EMBL" id="KV918940">
    <property type="protein sequence ID" value="OSX74585.1"/>
    <property type="molecule type" value="Genomic_DNA"/>
</dbReference>
<organism evidence="1 2">
    <name type="scientific">Porphyra umbilicalis</name>
    <name type="common">Purple laver</name>
    <name type="synonym">Red alga</name>
    <dbReference type="NCBI Taxonomy" id="2786"/>
    <lineage>
        <taxon>Eukaryota</taxon>
        <taxon>Rhodophyta</taxon>
        <taxon>Bangiophyceae</taxon>
        <taxon>Bangiales</taxon>
        <taxon>Bangiaceae</taxon>
        <taxon>Porphyra</taxon>
    </lineage>
</organism>
<proteinExistence type="predicted"/>
<reference evidence="1 2" key="1">
    <citation type="submission" date="2017-03" db="EMBL/GenBank/DDBJ databases">
        <title>WGS assembly of Porphyra umbilicalis.</title>
        <authorList>
            <person name="Brawley S.H."/>
            <person name="Blouin N.A."/>
            <person name="Ficko-Blean E."/>
            <person name="Wheeler G.L."/>
            <person name="Lohr M."/>
            <person name="Goodson H.V."/>
            <person name="Jenkins J.W."/>
            <person name="Blaby-Haas C.E."/>
            <person name="Helliwell K.E."/>
            <person name="Chan C."/>
            <person name="Marriage T."/>
            <person name="Bhattacharya D."/>
            <person name="Klein A.S."/>
            <person name="Badis Y."/>
            <person name="Brodie J."/>
            <person name="Cao Y."/>
            <person name="Collen J."/>
            <person name="Dittami S.M."/>
            <person name="Gachon C.M."/>
            <person name="Green B.R."/>
            <person name="Karpowicz S."/>
            <person name="Kim J.W."/>
            <person name="Kudahl U."/>
            <person name="Lin S."/>
            <person name="Michel G."/>
            <person name="Mittag M."/>
            <person name="Olson B.J."/>
            <person name="Pangilinan J."/>
            <person name="Peng Y."/>
            <person name="Qiu H."/>
            <person name="Shu S."/>
            <person name="Singer J.T."/>
            <person name="Smith A.G."/>
            <person name="Sprecher B.N."/>
            <person name="Wagner V."/>
            <person name="Wang W."/>
            <person name="Wang Z.-Y."/>
            <person name="Yan J."/>
            <person name="Yarish C."/>
            <person name="Zoeuner-Riek S."/>
            <person name="Zhuang Y."/>
            <person name="Zou Y."/>
            <person name="Lindquist E.A."/>
            <person name="Grimwood J."/>
            <person name="Barry K."/>
            <person name="Rokhsar D.S."/>
            <person name="Schmutz J."/>
            <person name="Stiller J.W."/>
            <person name="Grossman A.R."/>
            <person name="Prochnik S.E."/>
        </authorList>
    </citation>
    <scope>NUCLEOTIDE SEQUENCE [LARGE SCALE GENOMIC DNA]</scope>
    <source>
        <strain evidence="1">4086291</strain>
    </source>
</reference>